<dbReference type="CDD" id="cd07385">
    <property type="entry name" value="MPP_YkuE_C"/>
    <property type="match status" value="1"/>
</dbReference>
<evidence type="ECO:0000256" key="2">
    <source>
        <dbReference type="ARBA" id="ARBA00022801"/>
    </source>
</evidence>
<evidence type="ECO:0000256" key="1">
    <source>
        <dbReference type="ARBA" id="ARBA00022723"/>
    </source>
</evidence>
<dbReference type="InterPro" id="IPR051158">
    <property type="entry name" value="Metallophosphoesterase_sf"/>
</dbReference>
<evidence type="ECO:0000313" key="4">
    <source>
        <dbReference type="EMBL" id="MBC2399723.1"/>
    </source>
</evidence>
<name>A0A923EER3_CLOTT</name>
<keyword evidence="5" id="KW-1185">Reference proteome</keyword>
<dbReference type="Pfam" id="PF00149">
    <property type="entry name" value="Metallophos"/>
    <property type="match status" value="1"/>
</dbReference>
<dbReference type="InterPro" id="IPR029052">
    <property type="entry name" value="Metallo-depent_PP-like"/>
</dbReference>
<dbReference type="InterPro" id="IPR004843">
    <property type="entry name" value="Calcineurin-like_PHP"/>
</dbReference>
<dbReference type="Gene3D" id="3.60.21.10">
    <property type="match status" value="1"/>
</dbReference>
<dbReference type="Proteomes" id="UP000563151">
    <property type="component" value="Unassembled WGS sequence"/>
</dbReference>
<evidence type="ECO:0000313" key="5">
    <source>
        <dbReference type="Proteomes" id="UP000563151"/>
    </source>
</evidence>
<accession>A0A923EER3</accession>
<dbReference type="GO" id="GO:0016020">
    <property type="term" value="C:membrane"/>
    <property type="evidence" value="ECO:0007669"/>
    <property type="project" value="GOC"/>
</dbReference>
<dbReference type="EMBL" id="JAAZWO010000034">
    <property type="protein sequence ID" value="MBC2399723.1"/>
    <property type="molecule type" value="Genomic_DNA"/>
</dbReference>
<comment type="caution">
    <text evidence="4">The sequence shown here is derived from an EMBL/GenBank/DDBJ whole genome shotgun (WGS) entry which is preliminary data.</text>
</comment>
<dbReference type="GO" id="GO:0008758">
    <property type="term" value="F:UDP-2,3-diacylglucosamine hydrolase activity"/>
    <property type="evidence" value="ECO:0007669"/>
    <property type="project" value="TreeGrafter"/>
</dbReference>
<sequence length="278" mass="32326">MPYKLVLIFFVLIIFLYLENNNIVISKYKIRSKTLPSEFNNFKILHISDLHNKVFLYNNRGLINKIKKEKADIIVITGDLVDRRKYNEDKAISLIRKLKDIDPIYYVTGNHEGWSGKFHSLEKKLKHEGVTVLRNILHIYKKNKQNIFILGVDDPAFSTKNYTDRLKDYDIIKKNLEKINKEKGFKILLSHRPELFKLYVEKNIDLVFSGHAHGGQIIIPFLGGIIAPHQGFFPKYYKGTHKKNGTTMVISRGLGNSLAPQRIFNRPEIVTVILKSYK</sequence>
<dbReference type="SUPFAM" id="SSF56300">
    <property type="entry name" value="Metallo-dependent phosphatases"/>
    <property type="match status" value="1"/>
</dbReference>
<feature type="domain" description="Calcineurin-like phosphoesterase" evidence="3">
    <location>
        <begin position="42"/>
        <end position="214"/>
    </location>
</feature>
<dbReference type="GO" id="GO:0009245">
    <property type="term" value="P:lipid A biosynthetic process"/>
    <property type="evidence" value="ECO:0007669"/>
    <property type="project" value="TreeGrafter"/>
</dbReference>
<keyword evidence="1" id="KW-0479">Metal-binding</keyword>
<keyword evidence="2" id="KW-0378">Hydrolase</keyword>
<organism evidence="4 5">
    <name type="scientific">Clostridium tetanomorphum</name>
    <dbReference type="NCBI Taxonomy" id="1553"/>
    <lineage>
        <taxon>Bacteria</taxon>
        <taxon>Bacillati</taxon>
        <taxon>Bacillota</taxon>
        <taxon>Clostridia</taxon>
        <taxon>Eubacteriales</taxon>
        <taxon>Clostridiaceae</taxon>
        <taxon>Clostridium</taxon>
    </lineage>
</organism>
<reference evidence="4 5" key="1">
    <citation type="submission" date="2020-04" db="EMBL/GenBank/DDBJ databases">
        <title>Genomic insights into acetone-butanol-ethanol (ABE) fermentation by sequencing solventogenic clostridia strains.</title>
        <authorList>
            <person name="Brown S."/>
        </authorList>
    </citation>
    <scope>NUCLEOTIDE SEQUENCE [LARGE SCALE GENOMIC DNA]</scope>
    <source>
        <strain evidence="4 5">DJ011</strain>
    </source>
</reference>
<protein>
    <submittedName>
        <fullName evidence="4">Metallophosphoesterase</fullName>
    </submittedName>
</protein>
<proteinExistence type="predicted"/>
<dbReference type="AlphaFoldDB" id="A0A923EER3"/>
<evidence type="ECO:0000259" key="3">
    <source>
        <dbReference type="Pfam" id="PF00149"/>
    </source>
</evidence>
<dbReference type="PANTHER" id="PTHR31302:SF31">
    <property type="entry name" value="PHOSPHODIESTERASE YAEI"/>
    <property type="match status" value="1"/>
</dbReference>
<gene>
    <name evidence="4" type="ORF">HGG79_18415</name>
</gene>
<dbReference type="PANTHER" id="PTHR31302">
    <property type="entry name" value="TRANSMEMBRANE PROTEIN WITH METALLOPHOSPHOESTERASE DOMAIN-RELATED"/>
    <property type="match status" value="1"/>
</dbReference>
<dbReference type="GO" id="GO:0046872">
    <property type="term" value="F:metal ion binding"/>
    <property type="evidence" value="ECO:0007669"/>
    <property type="project" value="UniProtKB-KW"/>
</dbReference>